<dbReference type="PANTHER" id="PTHR10094:SF25">
    <property type="entry name" value="SCP2 STEROL-BINDING DOMAIN-CONTAINING PROTEIN 1"/>
    <property type="match status" value="1"/>
</dbReference>
<dbReference type="InterPro" id="IPR003033">
    <property type="entry name" value="SCP2_sterol-bd_dom"/>
</dbReference>
<evidence type="ECO:0000313" key="2">
    <source>
        <dbReference type="EMBL" id="GGM68524.1"/>
    </source>
</evidence>
<protein>
    <recommendedName>
        <fullName evidence="1">SCP2 domain-containing protein</fullName>
    </recommendedName>
</protein>
<feature type="domain" description="SCP2" evidence="1">
    <location>
        <begin position="19"/>
        <end position="105"/>
    </location>
</feature>
<dbReference type="Proteomes" id="UP000632195">
    <property type="component" value="Unassembled WGS sequence"/>
</dbReference>
<evidence type="ECO:0000313" key="3">
    <source>
        <dbReference type="Proteomes" id="UP000632195"/>
    </source>
</evidence>
<reference evidence="2" key="1">
    <citation type="journal article" date="2014" name="Int. J. Syst. Evol. Microbiol.">
        <title>Complete genome sequence of Corynebacterium casei LMG S-19264T (=DSM 44701T), isolated from a smear-ripened cheese.</title>
        <authorList>
            <consortium name="US DOE Joint Genome Institute (JGI-PGF)"/>
            <person name="Walter F."/>
            <person name="Albersmeier A."/>
            <person name="Kalinowski J."/>
            <person name="Ruckert C."/>
        </authorList>
    </citation>
    <scope>NUCLEOTIDE SEQUENCE</scope>
    <source>
        <strain evidence="2">JCM 13583</strain>
    </source>
</reference>
<dbReference type="Pfam" id="PF02036">
    <property type="entry name" value="SCP2"/>
    <property type="match status" value="1"/>
</dbReference>
<proteinExistence type="predicted"/>
<dbReference type="SUPFAM" id="SSF55718">
    <property type="entry name" value="SCP-like"/>
    <property type="match status" value="1"/>
</dbReference>
<keyword evidence="3" id="KW-1185">Reference proteome</keyword>
<evidence type="ECO:0000259" key="1">
    <source>
        <dbReference type="Pfam" id="PF02036"/>
    </source>
</evidence>
<accession>A0AA37F8V2</accession>
<dbReference type="GO" id="GO:0005829">
    <property type="term" value="C:cytosol"/>
    <property type="evidence" value="ECO:0007669"/>
    <property type="project" value="TreeGrafter"/>
</dbReference>
<dbReference type="PANTHER" id="PTHR10094">
    <property type="entry name" value="STEROL CARRIER PROTEIN 2 SCP-2 FAMILY PROTEIN"/>
    <property type="match status" value="1"/>
</dbReference>
<reference evidence="2" key="2">
    <citation type="submission" date="2022-09" db="EMBL/GenBank/DDBJ databases">
        <authorList>
            <person name="Sun Q."/>
            <person name="Ohkuma M."/>
        </authorList>
    </citation>
    <scope>NUCLEOTIDE SEQUENCE</scope>
    <source>
        <strain evidence="2">JCM 13583</strain>
    </source>
</reference>
<name>A0AA37F8V2_9ARCH</name>
<organism evidence="2 3">
    <name type="scientific">Thermogymnomonas acidicola</name>
    <dbReference type="NCBI Taxonomy" id="399579"/>
    <lineage>
        <taxon>Archaea</taxon>
        <taxon>Methanobacteriati</taxon>
        <taxon>Thermoplasmatota</taxon>
        <taxon>Thermoplasmata</taxon>
        <taxon>Thermoplasmatales</taxon>
        <taxon>Thermogymnomonas</taxon>
    </lineage>
</organism>
<dbReference type="Gene3D" id="3.30.1050.10">
    <property type="entry name" value="SCP2 sterol-binding domain"/>
    <property type="match status" value="1"/>
</dbReference>
<dbReference type="AlphaFoldDB" id="A0AA37F8V2"/>
<dbReference type="EMBL" id="BMNY01000001">
    <property type="protein sequence ID" value="GGM68524.1"/>
    <property type="molecule type" value="Genomic_DNA"/>
</dbReference>
<gene>
    <name evidence="2" type="ORF">GCM10007108_03300</name>
</gene>
<dbReference type="InterPro" id="IPR036527">
    <property type="entry name" value="SCP2_sterol-bd_dom_sf"/>
</dbReference>
<comment type="caution">
    <text evidence="2">The sequence shown here is derived from an EMBL/GenBank/DDBJ whole genome shotgun (WGS) entry which is preliminary data.</text>
</comment>
<dbReference type="RefSeq" id="WP_188679761.1">
    <property type="nucleotide sequence ID" value="NZ_BMNY01000001.1"/>
</dbReference>
<sequence>MGSRDVLASIVEKVNSSGIGEKELSGFNKTFQFKVSDASPFYVKIENGKVSLNDGEAQSPSATISATDALLTDLFNGKVDAVAAFMQGKLRVSGDIFSAQKLTSIVGKYRK</sequence>